<evidence type="ECO:0000313" key="3">
    <source>
        <dbReference type="Proteomes" id="UP000190274"/>
    </source>
</evidence>
<sequence>MATICSSGYMPTRPGTVYLGKYSLSRDTLEETKPEVIADFEEPPRSARSFRSTIRKAWVKPLEPRNPTPPATRHHRFRRWLNVREKEFTCSWSDGEDPTSEELERTHGLVSPQQFNRDSTLYAGLNSSIETPHVMKTTCWPDDDTDIEMFSRILLNSTSGATLSDHPTLKERLQSSARSSGRRRFELLRKFRLKLHRSRIQNEFTLTDRYLGSEENIERCLQDMDMMPFDLTAPSTAGAEVTGVIMDGSQISGALSDKSTVVEESFCPYTLQVKNVRVENEEQALNNEA</sequence>
<proteinExistence type="predicted"/>
<evidence type="ECO:0000313" key="2">
    <source>
        <dbReference type="EMBL" id="SCU99476.1"/>
    </source>
</evidence>
<dbReference type="OrthoDB" id="4035829at2759"/>
<gene>
    <name evidence="2" type="ORF">LADA_0H20010G</name>
</gene>
<keyword evidence="3" id="KW-1185">Reference proteome</keyword>
<dbReference type="Proteomes" id="UP000190274">
    <property type="component" value="Chromosome H"/>
</dbReference>
<reference evidence="2 3" key="1">
    <citation type="submission" date="2016-03" db="EMBL/GenBank/DDBJ databases">
        <authorList>
            <person name="Devillers H."/>
        </authorList>
    </citation>
    <scope>NUCLEOTIDE SEQUENCE [LARGE SCALE GENOMIC DNA]</scope>
    <source>
        <strain evidence="2">CBS 10888</strain>
    </source>
</reference>
<organism evidence="2 3">
    <name type="scientific">Lachancea dasiensis</name>
    <dbReference type="NCBI Taxonomy" id="1072105"/>
    <lineage>
        <taxon>Eukaryota</taxon>
        <taxon>Fungi</taxon>
        <taxon>Dikarya</taxon>
        <taxon>Ascomycota</taxon>
        <taxon>Saccharomycotina</taxon>
        <taxon>Saccharomycetes</taxon>
        <taxon>Saccharomycetales</taxon>
        <taxon>Saccharomycetaceae</taxon>
        <taxon>Lachancea</taxon>
    </lineage>
</organism>
<evidence type="ECO:0000256" key="1">
    <source>
        <dbReference type="SAM" id="MobiDB-lite"/>
    </source>
</evidence>
<feature type="region of interest" description="Disordered" evidence="1">
    <location>
        <begin position="91"/>
        <end position="110"/>
    </location>
</feature>
<protein>
    <submittedName>
        <fullName evidence="2">LADA_0H20010g1_1</fullName>
    </submittedName>
</protein>
<dbReference type="EMBL" id="LT598461">
    <property type="protein sequence ID" value="SCU99476.1"/>
    <property type="molecule type" value="Genomic_DNA"/>
</dbReference>
<name>A0A1G4K6J8_9SACH</name>
<accession>A0A1G4K6J8</accession>
<dbReference type="AlphaFoldDB" id="A0A1G4K6J8"/>